<dbReference type="GO" id="GO:0008270">
    <property type="term" value="F:zinc ion binding"/>
    <property type="evidence" value="ECO:0007669"/>
    <property type="project" value="UniProtKB-UniRule"/>
</dbReference>
<dbReference type="GO" id="GO:0042026">
    <property type="term" value="P:protein refolding"/>
    <property type="evidence" value="ECO:0007669"/>
    <property type="project" value="TreeGrafter"/>
</dbReference>
<dbReference type="CDD" id="cd06257">
    <property type="entry name" value="DnaJ"/>
    <property type="match status" value="1"/>
</dbReference>
<dbReference type="PRINTS" id="PR00625">
    <property type="entry name" value="JDOMAIN"/>
</dbReference>
<keyword evidence="17" id="KW-1185">Reference proteome</keyword>
<evidence type="ECO:0000313" key="17">
    <source>
        <dbReference type="Proteomes" id="UP000199013"/>
    </source>
</evidence>
<dbReference type="PANTHER" id="PTHR43096:SF48">
    <property type="entry name" value="CHAPERONE PROTEIN DNAJ"/>
    <property type="match status" value="1"/>
</dbReference>
<dbReference type="SUPFAM" id="SSF49493">
    <property type="entry name" value="HSP40/DnaJ peptide-binding domain"/>
    <property type="match status" value="2"/>
</dbReference>
<comment type="caution">
    <text evidence="11">Lacks conserved residue(s) required for the propagation of feature annotation.</text>
</comment>
<dbReference type="GO" id="GO:0051082">
    <property type="term" value="F:unfolded protein binding"/>
    <property type="evidence" value="ECO:0007669"/>
    <property type="project" value="UniProtKB-UniRule"/>
</dbReference>
<dbReference type="GO" id="GO:0006260">
    <property type="term" value="P:DNA replication"/>
    <property type="evidence" value="ECO:0007669"/>
    <property type="project" value="UniProtKB-KW"/>
</dbReference>
<evidence type="ECO:0000259" key="15">
    <source>
        <dbReference type="PROSITE" id="PS51188"/>
    </source>
</evidence>
<dbReference type="NCBIfam" id="TIGR02349">
    <property type="entry name" value="DnaJ_bact"/>
    <property type="match status" value="1"/>
</dbReference>
<dbReference type="InterPro" id="IPR001305">
    <property type="entry name" value="HSP_DnaJ_Cys-rich_dom"/>
</dbReference>
<dbReference type="InterPro" id="IPR002939">
    <property type="entry name" value="DnaJ_C"/>
</dbReference>
<keyword evidence="1 11" id="KW-0963">Cytoplasm</keyword>
<reference evidence="17" key="1">
    <citation type="submission" date="2016-02" db="EMBL/GenBank/DDBJ databases">
        <authorList>
            <person name="Wibberg D."/>
        </authorList>
    </citation>
    <scope>NUCLEOTIDE SEQUENCE [LARGE SCALE GENOMIC DNA]</scope>
</reference>
<dbReference type="InterPro" id="IPR008971">
    <property type="entry name" value="HSP40/DnaJ_pept-bd"/>
</dbReference>
<evidence type="ECO:0000256" key="8">
    <source>
        <dbReference type="ARBA" id="ARBA00023186"/>
    </source>
</evidence>
<feature type="binding site" evidence="11">
    <location>
        <position position="145"/>
    </location>
    <ligand>
        <name>Zn(2+)</name>
        <dbReference type="ChEBI" id="CHEBI:29105"/>
        <label>1</label>
    </ligand>
</feature>
<dbReference type="InterPro" id="IPR036869">
    <property type="entry name" value="J_dom_sf"/>
</dbReference>
<comment type="domain">
    <text evidence="11">The J domain is necessary and sufficient to stimulate DnaK ATPase activity. Zinc center 1 plays an important role in the autonomous, DnaK-independent chaperone activity of DnaJ. Zinc center 2 is essential for interaction with DnaK and for DnaJ activity.</text>
</comment>
<dbReference type="AlphaFoldDB" id="A0A1C3NXJ8"/>
<dbReference type="Gene3D" id="1.10.287.110">
    <property type="entry name" value="DnaJ domain"/>
    <property type="match status" value="1"/>
</dbReference>
<dbReference type="PROSITE" id="PS50076">
    <property type="entry name" value="DNAJ_2"/>
    <property type="match status" value="1"/>
</dbReference>
<dbReference type="SUPFAM" id="SSF57938">
    <property type="entry name" value="DnaJ/Hsp40 cysteine-rich domain"/>
    <property type="match status" value="1"/>
</dbReference>
<dbReference type="PROSITE" id="PS51188">
    <property type="entry name" value="ZF_CR"/>
    <property type="match status" value="1"/>
</dbReference>
<keyword evidence="5 11" id="KW-0863">Zinc-finger</keyword>
<dbReference type="EMBL" id="FLUV01000993">
    <property type="protein sequence ID" value="SBW22251.1"/>
    <property type="molecule type" value="Genomic_DNA"/>
</dbReference>
<dbReference type="InterPro" id="IPR036410">
    <property type="entry name" value="HSP_DnaJ_Cys-rich_dom_sf"/>
</dbReference>
<evidence type="ECO:0000256" key="1">
    <source>
        <dbReference type="ARBA" id="ARBA00022490"/>
    </source>
</evidence>
<dbReference type="SUPFAM" id="SSF46565">
    <property type="entry name" value="Chaperone J-domain"/>
    <property type="match status" value="1"/>
</dbReference>
<comment type="function">
    <text evidence="11">Participates actively in the response to hyperosmotic and heat shock by preventing the aggregation of stress-denatured proteins and by disaggregating proteins, also in an autonomous, DnaK-independent fashion. Unfolded proteins bind initially to DnaJ; upon interaction with the DnaJ-bound protein, DnaK hydrolyzes its bound ATP, resulting in the formation of a stable complex. GrpE releases ADP from DnaK; ATP binding to DnaK triggers the release of the substrate protein, thus completing the reaction cycle. Several rounds of ATP-dependent interactions between DnaJ, DnaK and GrpE are required for fully efficient folding. Also involved, together with DnaK and GrpE, in the DNA replication of plasmids through activation of initiation proteins.</text>
</comment>
<keyword evidence="7 11" id="KW-0346">Stress response</keyword>
<evidence type="ECO:0000256" key="6">
    <source>
        <dbReference type="ARBA" id="ARBA00022833"/>
    </source>
</evidence>
<keyword evidence="8 11" id="KW-0143">Chaperone</keyword>
<dbReference type="HAMAP" id="MF_01152">
    <property type="entry name" value="DnaJ"/>
    <property type="match status" value="1"/>
</dbReference>
<evidence type="ECO:0000256" key="5">
    <source>
        <dbReference type="ARBA" id="ARBA00022771"/>
    </source>
</evidence>
<dbReference type="SMART" id="SM00271">
    <property type="entry name" value="DnaJ"/>
    <property type="match status" value="1"/>
</dbReference>
<evidence type="ECO:0000313" key="16">
    <source>
        <dbReference type="EMBL" id="SBW22251.1"/>
    </source>
</evidence>
<dbReference type="Proteomes" id="UP000199013">
    <property type="component" value="Unassembled WGS sequence"/>
</dbReference>
<evidence type="ECO:0000259" key="14">
    <source>
        <dbReference type="PROSITE" id="PS50076"/>
    </source>
</evidence>
<keyword evidence="4 11" id="KW-0677">Repeat</keyword>
<protein>
    <recommendedName>
        <fullName evidence="10 11">Chaperone protein DnaJ</fullName>
    </recommendedName>
</protein>
<evidence type="ECO:0000256" key="9">
    <source>
        <dbReference type="ARBA" id="ARBA00061004"/>
    </source>
</evidence>
<dbReference type="CDD" id="cd10747">
    <property type="entry name" value="DnaJ_C"/>
    <property type="match status" value="1"/>
</dbReference>
<feature type="binding site" evidence="11">
    <location>
        <position position="202"/>
    </location>
    <ligand>
        <name>Zn(2+)</name>
        <dbReference type="ChEBI" id="CHEBI:29105"/>
        <label>1</label>
    </ligand>
</feature>
<dbReference type="CDD" id="cd10719">
    <property type="entry name" value="DnaJ_zf"/>
    <property type="match status" value="1"/>
</dbReference>
<evidence type="ECO:0000256" key="2">
    <source>
        <dbReference type="ARBA" id="ARBA00022705"/>
    </source>
</evidence>
<dbReference type="Pfam" id="PF00226">
    <property type="entry name" value="DnaJ"/>
    <property type="match status" value="1"/>
</dbReference>
<dbReference type="InterPro" id="IPR012724">
    <property type="entry name" value="DnaJ"/>
</dbReference>
<comment type="similarity">
    <text evidence="9 11">Belongs to the DnaJ family.</text>
</comment>
<keyword evidence="2 11" id="KW-0235">DNA replication</keyword>
<feature type="region of interest" description="Disordered" evidence="13">
    <location>
        <begin position="354"/>
        <end position="381"/>
    </location>
</feature>
<dbReference type="Gene3D" id="2.60.260.20">
    <property type="entry name" value="Urease metallochaperone UreE, N-terminal domain"/>
    <property type="match status" value="2"/>
</dbReference>
<feature type="binding site" evidence="11">
    <location>
        <position position="185"/>
    </location>
    <ligand>
        <name>Zn(2+)</name>
        <dbReference type="ChEBI" id="CHEBI:29105"/>
        <label>2</label>
    </ligand>
</feature>
<feature type="zinc finger region" description="CR-type" evidence="12">
    <location>
        <begin position="129"/>
        <end position="211"/>
    </location>
</feature>
<evidence type="ECO:0000256" key="7">
    <source>
        <dbReference type="ARBA" id="ARBA00023016"/>
    </source>
</evidence>
<dbReference type="NCBIfam" id="NF010871">
    <property type="entry name" value="PRK14278.1"/>
    <property type="match status" value="1"/>
</dbReference>
<dbReference type="PANTHER" id="PTHR43096">
    <property type="entry name" value="DNAJ HOMOLOG 1, MITOCHONDRIAL-RELATED"/>
    <property type="match status" value="1"/>
</dbReference>
<dbReference type="Pfam" id="PF01556">
    <property type="entry name" value="DnaJ_C"/>
    <property type="match status" value="1"/>
</dbReference>
<evidence type="ECO:0000256" key="11">
    <source>
        <dbReference type="HAMAP-Rule" id="MF_01152"/>
    </source>
</evidence>
<comment type="subcellular location">
    <subcellularLocation>
        <location evidence="11">Cytoplasm</location>
    </subcellularLocation>
</comment>
<evidence type="ECO:0000256" key="3">
    <source>
        <dbReference type="ARBA" id="ARBA00022723"/>
    </source>
</evidence>
<dbReference type="FunFam" id="2.10.230.10:FF:000002">
    <property type="entry name" value="Molecular chaperone DnaJ"/>
    <property type="match status" value="1"/>
</dbReference>
<dbReference type="GO" id="GO:0005524">
    <property type="term" value="F:ATP binding"/>
    <property type="evidence" value="ECO:0007669"/>
    <property type="project" value="InterPro"/>
</dbReference>
<evidence type="ECO:0000256" key="12">
    <source>
        <dbReference type="PROSITE-ProRule" id="PRU00546"/>
    </source>
</evidence>
<feature type="binding site" evidence="11">
    <location>
        <position position="199"/>
    </location>
    <ligand>
        <name>Zn(2+)</name>
        <dbReference type="ChEBI" id="CHEBI:29105"/>
        <label>1</label>
    </ligand>
</feature>
<gene>
    <name evidence="16" type="primary">dnaJ2</name>
    <name evidence="11" type="synonym">dnaJ</name>
    <name evidence="16" type="ORF">FDG2_2361</name>
</gene>
<evidence type="ECO:0000256" key="10">
    <source>
        <dbReference type="ARBA" id="ARBA00067609"/>
    </source>
</evidence>
<dbReference type="Gene3D" id="2.10.230.10">
    <property type="entry name" value="Heat shock protein DnaJ, cysteine-rich domain"/>
    <property type="match status" value="1"/>
</dbReference>
<dbReference type="InterPro" id="IPR001623">
    <property type="entry name" value="DnaJ_domain"/>
</dbReference>
<keyword evidence="6 11" id="KW-0862">Zinc</keyword>
<dbReference type="GO" id="GO:0031072">
    <property type="term" value="F:heat shock protein binding"/>
    <property type="evidence" value="ECO:0007669"/>
    <property type="project" value="InterPro"/>
</dbReference>
<dbReference type="NCBIfam" id="NF008035">
    <property type="entry name" value="PRK10767.1"/>
    <property type="match status" value="1"/>
</dbReference>
<name>A0A1C3NXJ8_9ACTN</name>
<comment type="cofactor">
    <cofactor evidence="11">
        <name>Zn(2+)</name>
        <dbReference type="ChEBI" id="CHEBI:29105"/>
    </cofactor>
    <text evidence="11">Binds 2 Zn(2+) ions per monomer.</text>
</comment>
<feature type="binding site" evidence="11">
    <location>
        <position position="159"/>
    </location>
    <ligand>
        <name>Zn(2+)</name>
        <dbReference type="ChEBI" id="CHEBI:29105"/>
        <label>2</label>
    </ligand>
</feature>
<evidence type="ECO:0000256" key="13">
    <source>
        <dbReference type="SAM" id="MobiDB-lite"/>
    </source>
</evidence>
<feature type="binding site" evidence="11">
    <location>
        <position position="142"/>
    </location>
    <ligand>
        <name>Zn(2+)</name>
        <dbReference type="ChEBI" id="CHEBI:29105"/>
        <label>1</label>
    </ligand>
</feature>
<dbReference type="GO" id="GO:0009408">
    <property type="term" value="P:response to heat"/>
    <property type="evidence" value="ECO:0007669"/>
    <property type="project" value="InterPro"/>
</dbReference>
<feature type="binding site" evidence="11">
    <location>
        <position position="162"/>
    </location>
    <ligand>
        <name>Zn(2+)</name>
        <dbReference type="ChEBI" id="CHEBI:29105"/>
        <label>2</label>
    </ligand>
</feature>
<sequence>MATDYYEVLGVRRDASNDELKRAYRKLARELHPDVNPDPEAQSRFKAVTTAYEVLSDPEKRQIVDLGGDPLAPGGGAGGASFGAGFGGLGDIMDAFFGGGASRGPRSRVRRGNDALLRLELDLVETAFGTTRDITVDTAAVCATCSGDGAAPGSHPVTCSVCHGRGEIQQVTRSFLGQMVTSRPCTRCGATGTVIEYPCRECGGDGRVRKRRNLTVKIPSGVEDGMRIRLSGEGEVGPGGGPNGDLYVEVQERAHPVFTREGDDLHCELRVPMTAAALGTTCVLDTLDGSETITVKPGTQPGHVITMGGRGIPHLRSVGRGHLHIHVVVETPTKIDVEQERLLRELAKLRDEEQPAVVTSGNGSVDGQGFFSRLRGSRGTR</sequence>
<evidence type="ECO:0000256" key="4">
    <source>
        <dbReference type="ARBA" id="ARBA00022737"/>
    </source>
</evidence>
<feature type="domain" description="CR-type" evidence="15">
    <location>
        <begin position="129"/>
        <end position="211"/>
    </location>
</feature>
<accession>A0A1C3NXJ8</accession>
<feature type="binding site" evidence="11">
    <location>
        <position position="188"/>
    </location>
    <ligand>
        <name>Zn(2+)</name>
        <dbReference type="ChEBI" id="CHEBI:29105"/>
        <label>2</label>
    </ligand>
</feature>
<dbReference type="Pfam" id="PF00684">
    <property type="entry name" value="DnaJ_CXXCXGXG"/>
    <property type="match status" value="1"/>
</dbReference>
<feature type="domain" description="J" evidence="14">
    <location>
        <begin position="4"/>
        <end position="68"/>
    </location>
</feature>
<dbReference type="FunFam" id="2.60.260.20:FF:000005">
    <property type="entry name" value="Chaperone protein dnaJ 1, mitochondrial"/>
    <property type="match status" value="1"/>
</dbReference>
<organism evidence="16 17">
    <name type="scientific">Candidatus Protofrankia californiensis</name>
    <dbReference type="NCBI Taxonomy" id="1839754"/>
    <lineage>
        <taxon>Bacteria</taxon>
        <taxon>Bacillati</taxon>
        <taxon>Actinomycetota</taxon>
        <taxon>Actinomycetes</taxon>
        <taxon>Frankiales</taxon>
        <taxon>Frankiaceae</taxon>
        <taxon>Protofrankia</taxon>
    </lineage>
</organism>
<keyword evidence="3 11" id="KW-0479">Metal-binding</keyword>
<proteinExistence type="inferred from homology"/>
<dbReference type="GO" id="GO:0005737">
    <property type="term" value="C:cytoplasm"/>
    <property type="evidence" value="ECO:0007669"/>
    <property type="project" value="UniProtKB-SubCell"/>
</dbReference>
<comment type="subunit">
    <text evidence="11">Homodimer.</text>
</comment>